<name>A0A949PMC9_9HYPH</name>
<keyword evidence="1" id="KW-0732">Signal</keyword>
<evidence type="ECO:0000313" key="3">
    <source>
        <dbReference type="Proteomes" id="UP000752297"/>
    </source>
</evidence>
<evidence type="ECO:0000256" key="1">
    <source>
        <dbReference type="SAM" id="SignalP"/>
    </source>
</evidence>
<proteinExistence type="predicted"/>
<protein>
    <recommendedName>
        <fullName evidence="4">DUF5330 domain-containing protein</fullName>
    </recommendedName>
</protein>
<dbReference type="EMBL" id="JAHRVA010000001">
    <property type="protein sequence ID" value="MBV2142629.1"/>
    <property type="molecule type" value="Genomic_DNA"/>
</dbReference>
<reference evidence="2 3" key="1">
    <citation type="submission" date="2021-06" db="EMBL/GenBank/DDBJ databases">
        <title>Falsochrobactrum tianjin sp.nov., a new petroleum-degrading bacteria isolated from oily soils.</title>
        <authorList>
            <person name="Chen G."/>
            <person name="Chen H."/>
            <person name="Tian J."/>
            <person name="Qing J."/>
            <person name="Zhong L."/>
            <person name="Ma W."/>
            <person name="Song Y."/>
            <person name="Cui X."/>
            <person name="Yan B."/>
        </authorList>
    </citation>
    <scope>NUCLEOTIDE SEQUENCE [LARGE SCALE GENOMIC DNA]</scope>
    <source>
        <strain evidence="2 3">TDYN1</strain>
    </source>
</reference>
<feature type="chain" id="PRO_5036731749" description="DUF5330 domain-containing protein" evidence="1">
    <location>
        <begin position="26"/>
        <end position="135"/>
    </location>
</feature>
<feature type="signal peptide" evidence="1">
    <location>
        <begin position="1"/>
        <end position="25"/>
    </location>
</feature>
<dbReference type="Proteomes" id="UP000752297">
    <property type="component" value="Unassembled WGS sequence"/>
</dbReference>
<keyword evidence="3" id="KW-1185">Reference proteome</keyword>
<organism evidence="2 3">
    <name type="scientific">Falsochrobactrum tianjinense</name>
    <dbReference type="NCBI Taxonomy" id="2706015"/>
    <lineage>
        <taxon>Bacteria</taxon>
        <taxon>Pseudomonadati</taxon>
        <taxon>Pseudomonadota</taxon>
        <taxon>Alphaproteobacteria</taxon>
        <taxon>Hyphomicrobiales</taxon>
        <taxon>Brucellaceae</taxon>
        <taxon>Falsochrobactrum</taxon>
    </lineage>
</organism>
<comment type="caution">
    <text evidence="2">The sequence shown here is derived from an EMBL/GenBank/DDBJ whole genome shotgun (WGS) entry which is preliminary data.</text>
</comment>
<sequence>MIRFVLKSAFWLSLAFLIMPHFLPAEPESETQQQAAPVEGKTERDQIGDLLASGKTAVEIGKLCIDNPPLCEGGQSFLASTGRQLLANSGAMLDYLSSHFSSTQKQTALPAPTKREFIPIPTPRESALHQIRAQR</sequence>
<dbReference type="AlphaFoldDB" id="A0A949PMC9"/>
<dbReference type="RefSeq" id="WP_217676603.1">
    <property type="nucleotide sequence ID" value="NZ_JAHRVA010000001.1"/>
</dbReference>
<gene>
    <name evidence="2" type="ORF">KUG47_03830</name>
</gene>
<accession>A0A949PMC9</accession>
<evidence type="ECO:0000313" key="2">
    <source>
        <dbReference type="EMBL" id="MBV2142629.1"/>
    </source>
</evidence>
<evidence type="ECO:0008006" key="4">
    <source>
        <dbReference type="Google" id="ProtNLM"/>
    </source>
</evidence>